<organism evidence="2 3">
    <name type="scientific">Streptomyces lanatus</name>
    <dbReference type="NCBI Taxonomy" id="66900"/>
    <lineage>
        <taxon>Bacteria</taxon>
        <taxon>Bacillati</taxon>
        <taxon>Actinomycetota</taxon>
        <taxon>Actinomycetes</taxon>
        <taxon>Kitasatosporales</taxon>
        <taxon>Streptomycetaceae</taxon>
        <taxon>Streptomyces</taxon>
    </lineage>
</organism>
<dbReference type="Proteomes" id="UP001486207">
    <property type="component" value="Unassembled WGS sequence"/>
</dbReference>
<proteinExistence type="predicted"/>
<accession>A0ABV1Y3X7</accession>
<feature type="compositionally biased region" description="Basic residues" evidence="1">
    <location>
        <begin position="22"/>
        <end position="34"/>
    </location>
</feature>
<name>A0ABV1Y3X7_9ACTN</name>
<comment type="caution">
    <text evidence="2">The sequence shown here is derived from an EMBL/GenBank/DDBJ whole genome shotgun (WGS) entry which is preliminary data.</text>
</comment>
<gene>
    <name evidence="2" type="ORF">ABT384_38765</name>
</gene>
<protein>
    <submittedName>
        <fullName evidence="2">Uncharacterized protein</fullName>
    </submittedName>
</protein>
<reference evidence="2 3" key="1">
    <citation type="submission" date="2024-06" db="EMBL/GenBank/DDBJ databases">
        <title>The Natural Products Discovery Center: Release of the First 8490 Sequenced Strains for Exploring Actinobacteria Biosynthetic Diversity.</title>
        <authorList>
            <person name="Kalkreuter E."/>
            <person name="Kautsar S.A."/>
            <person name="Yang D."/>
            <person name="Bader C.D."/>
            <person name="Teijaro C.N."/>
            <person name="Fluegel L."/>
            <person name="Davis C.M."/>
            <person name="Simpson J.R."/>
            <person name="Lauterbach L."/>
            <person name="Steele A.D."/>
            <person name="Gui C."/>
            <person name="Meng S."/>
            <person name="Li G."/>
            <person name="Viehrig K."/>
            <person name="Ye F."/>
            <person name="Su P."/>
            <person name="Kiefer A.F."/>
            <person name="Nichols A."/>
            <person name="Cepeda A.J."/>
            <person name="Yan W."/>
            <person name="Fan B."/>
            <person name="Jiang Y."/>
            <person name="Adhikari A."/>
            <person name="Zheng C.-J."/>
            <person name="Schuster L."/>
            <person name="Cowan T.M."/>
            <person name="Smanski M.J."/>
            <person name="Chevrette M.G."/>
            <person name="De Carvalho L.P.S."/>
            <person name="Shen B."/>
        </authorList>
    </citation>
    <scope>NUCLEOTIDE SEQUENCE [LARGE SCALE GENOMIC DNA]</scope>
    <source>
        <strain evidence="2 3">NPDC000155</strain>
    </source>
</reference>
<dbReference type="EMBL" id="JBEPFB010000024">
    <property type="protein sequence ID" value="MER7378556.1"/>
    <property type="molecule type" value="Genomic_DNA"/>
</dbReference>
<keyword evidence="3" id="KW-1185">Reference proteome</keyword>
<evidence type="ECO:0000313" key="2">
    <source>
        <dbReference type="EMBL" id="MER7378556.1"/>
    </source>
</evidence>
<evidence type="ECO:0000256" key="1">
    <source>
        <dbReference type="SAM" id="MobiDB-lite"/>
    </source>
</evidence>
<sequence>MRWQGRSVQTPAASSSTPSRSRPLRGAKGRRSSRAAHQPARLALLATTINCAIAALIRDAGTPTVEDRVRALRSELDVAGLTSMTPTLELAHAFHQAVLDDREALTDTIARLRAQTRDGTYAYYTDIVHFMAGLPLPADHPAPHWLDGEVATRARWHDLVTTRRDLLHVRR</sequence>
<feature type="compositionally biased region" description="Low complexity" evidence="1">
    <location>
        <begin position="10"/>
        <end position="21"/>
    </location>
</feature>
<dbReference type="RefSeq" id="WP_190075269.1">
    <property type="nucleotide sequence ID" value="NZ_BNBM01000023.1"/>
</dbReference>
<evidence type="ECO:0000313" key="3">
    <source>
        <dbReference type="Proteomes" id="UP001486207"/>
    </source>
</evidence>
<feature type="region of interest" description="Disordered" evidence="1">
    <location>
        <begin position="1"/>
        <end position="38"/>
    </location>
</feature>